<dbReference type="OrthoDB" id="6141216at2759"/>
<keyword evidence="2" id="KW-1185">Reference proteome</keyword>
<accession>A0A7I8VRU8</accession>
<dbReference type="GO" id="GO:0001650">
    <property type="term" value="C:fibrillar center"/>
    <property type="evidence" value="ECO:0007669"/>
    <property type="project" value="TreeGrafter"/>
</dbReference>
<name>A0A7I8VRU8_9ANNE</name>
<dbReference type="InterPro" id="IPR029064">
    <property type="entry name" value="Ribosomal_eL30-like_sf"/>
</dbReference>
<dbReference type="GO" id="GO:0033204">
    <property type="term" value="F:ribonuclease P RNA binding"/>
    <property type="evidence" value="ECO:0007669"/>
    <property type="project" value="TreeGrafter"/>
</dbReference>
<dbReference type="GO" id="GO:0005655">
    <property type="term" value="C:nucleolar ribonuclease P complex"/>
    <property type="evidence" value="ECO:0007669"/>
    <property type="project" value="InterPro"/>
</dbReference>
<protein>
    <submittedName>
        <fullName evidence="1">DgyrCDS7146</fullName>
    </submittedName>
</protein>
<dbReference type="EMBL" id="CAJFCJ010000009">
    <property type="protein sequence ID" value="CAD5118439.1"/>
    <property type="molecule type" value="Genomic_DNA"/>
</dbReference>
<sequence>MSKKAKPLRAKTTKVVLKTVLGTPFKYNWEINEKSDEILTKVKKELKECEVKKFPGYKNWKSEGFKTRAEKLDNYRKNLTSDQKNLLSQLACGINEVTKALEKNDLSVLLVEKSVPQIMIRHLIPLSALKHCPTVCVSGMKNYLTNQLGVTSLVAFGIKKKKEGDCDKFQGIRDIIQSYALPINLENIGLQLNETQEKSKQVKKLKRKKQAPNNELSLKKEKIDEKVQTADFGSDFISFGTVKSENSWKEKLEGPKTIRADNLYKTLNIQKIPRNQNRKSGKKNKDIL</sequence>
<proteinExistence type="predicted"/>
<comment type="caution">
    <text evidence="1">The sequence shown here is derived from an EMBL/GenBank/DDBJ whole genome shotgun (WGS) entry which is preliminary data.</text>
</comment>
<dbReference type="GO" id="GO:0004526">
    <property type="term" value="F:ribonuclease P activity"/>
    <property type="evidence" value="ECO:0007669"/>
    <property type="project" value="TreeGrafter"/>
</dbReference>
<gene>
    <name evidence="1" type="ORF">DGYR_LOCUS6813</name>
</gene>
<reference evidence="1 2" key="1">
    <citation type="submission" date="2020-08" db="EMBL/GenBank/DDBJ databases">
        <authorList>
            <person name="Hejnol A."/>
        </authorList>
    </citation>
    <scope>NUCLEOTIDE SEQUENCE [LARGE SCALE GENOMIC DNA]</scope>
</reference>
<dbReference type="AlphaFoldDB" id="A0A7I8VRU8"/>
<organism evidence="1 2">
    <name type="scientific">Dimorphilus gyrociliatus</name>
    <dbReference type="NCBI Taxonomy" id="2664684"/>
    <lineage>
        <taxon>Eukaryota</taxon>
        <taxon>Metazoa</taxon>
        <taxon>Spiralia</taxon>
        <taxon>Lophotrochozoa</taxon>
        <taxon>Annelida</taxon>
        <taxon>Polychaeta</taxon>
        <taxon>Polychaeta incertae sedis</taxon>
        <taxon>Dinophilidae</taxon>
        <taxon>Dimorphilus</taxon>
    </lineage>
</organism>
<dbReference type="Proteomes" id="UP000549394">
    <property type="component" value="Unassembled WGS sequence"/>
</dbReference>
<dbReference type="SUPFAM" id="SSF55315">
    <property type="entry name" value="L30e-like"/>
    <property type="match status" value="1"/>
</dbReference>
<dbReference type="GO" id="GO:0001682">
    <property type="term" value="P:tRNA 5'-leader removal"/>
    <property type="evidence" value="ECO:0007669"/>
    <property type="project" value="InterPro"/>
</dbReference>
<dbReference type="Gene3D" id="3.30.1330.30">
    <property type="match status" value="1"/>
</dbReference>
<dbReference type="InterPro" id="IPR042848">
    <property type="entry name" value="Rpp38"/>
</dbReference>
<dbReference type="PANTHER" id="PTHR46948">
    <property type="entry name" value="RIBONUCLEASE P PROTEIN SUBUNIT P38"/>
    <property type="match status" value="1"/>
</dbReference>
<evidence type="ECO:0000313" key="2">
    <source>
        <dbReference type="Proteomes" id="UP000549394"/>
    </source>
</evidence>
<evidence type="ECO:0000313" key="1">
    <source>
        <dbReference type="EMBL" id="CAD5118439.1"/>
    </source>
</evidence>
<dbReference type="GO" id="GO:0000172">
    <property type="term" value="C:ribonuclease MRP complex"/>
    <property type="evidence" value="ECO:0007669"/>
    <property type="project" value="InterPro"/>
</dbReference>
<dbReference type="PANTHER" id="PTHR46948:SF1">
    <property type="entry name" value="RIBONUCLEASE P PROTEIN SUBUNIT P38"/>
    <property type="match status" value="1"/>
</dbReference>